<reference evidence="1" key="1">
    <citation type="submission" date="2019-04" db="EMBL/GenBank/DDBJ databases">
        <title>Microbes associate with the intestines of laboratory mice.</title>
        <authorList>
            <person name="Navarre W."/>
            <person name="Wong E."/>
            <person name="Huang K."/>
            <person name="Tropini C."/>
            <person name="Ng K."/>
            <person name="Yu B."/>
        </authorList>
    </citation>
    <scope>NUCLEOTIDE SEQUENCE</scope>
    <source>
        <strain evidence="1">NM72_1-8</strain>
    </source>
</reference>
<protein>
    <submittedName>
        <fullName evidence="1">Ig-like domain repeat protein</fullName>
    </submittedName>
</protein>
<organism evidence="1 2">
    <name type="scientific">Hominisplanchenecus murintestinalis</name>
    <dbReference type="NCBI Taxonomy" id="2941517"/>
    <lineage>
        <taxon>Bacteria</taxon>
        <taxon>Bacillati</taxon>
        <taxon>Bacillota</taxon>
        <taxon>Clostridia</taxon>
        <taxon>Lachnospirales</taxon>
        <taxon>Lachnospiraceae</taxon>
        <taxon>Hominisplanchenecus</taxon>
    </lineage>
</organism>
<proteinExistence type="predicted"/>
<keyword evidence="2" id="KW-1185">Reference proteome</keyword>
<comment type="caution">
    <text evidence="1">The sequence shown here is derived from an EMBL/GenBank/DDBJ whole genome shotgun (WGS) entry which is preliminary data.</text>
</comment>
<dbReference type="EMBL" id="SRZB01000047">
    <property type="protein sequence ID" value="TGX96791.1"/>
    <property type="molecule type" value="Genomic_DNA"/>
</dbReference>
<name>A0AC61QXH3_9FIRM</name>
<evidence type="ECO:0000313" key="2">
    <source>
        <dbReference type="Proteomes" id="UP000307720"/>
    </source>
</evidence>
<sequence length="1858" mass="191903">MRNKLRRPLAFLLSAVMIVTMSGTPVHAVADRGQPETGLCEHHAAHTDDCGYKEETPGTPCGHEHTEDCYTEVTECVHEHTPECYRSETEDSVSGNEATPANAEKREPENCPHICDGESGCITEKLDCRHEHDSECGYTESTPGTPCTYVCEICNPQDSGEADEEPETGIIKQEQCSCLTLCTEGQINPDCPVCGAEDAGLSDCKGKAEKEDTKQPEDTGICKHHQEHDDACGYQPESEDSEGSPCTYECRICPIEDLIAALPDKVTEDNADEVRGQLDEILALFSVLTEDEQEQIDLSRCYELQGALDAANDPDPIDGEVSADYQEASWNGSEVTYTGKTENCTSVESSTEAVTWNAGWYVVSGTVTITEPITVTGAVNLILADGCTLDAEKGIVVTTGNSLTIYAQSGGTGTLNATGTVDSDKNASAGIGGSTSSFDSGAITIHGGVINATGGSADSISYGGAGIGGGSSYGNGGSSGAITIYGGTVTANGGAGDVTGAGIGGGGGLTGGGAGNNIQIYGGTIKATGSFLGAGIGGGGSVAIYDSSYKSGDGTVTISGGTVTAVGGSCAAGIGGGGGYQNTYGGGCTGGTGSVTINGGIVDASSPTDVYYANYKGAPIGNGGNTTATATVSKTNAIVFENGAGTVCGDVTLDGSYTVPGDYTLNIPVGASLSGSGTLSGGGAFTTENLTEDMISVPTDFYYNGEDRTTELTEAVAINGGVTICGQTFTVRGWSVTVSKTDDLHYTATYTNESDNTKNFTKTITLQQSGTTLDGAVKTYKDGAECSDFTADDTITVKATPTATGEAPAKAAARLRGNPTAGQMAVFVGDTQVSAPADKGADGSYTMTVSAADVLEQGNVEPNGDPITLTAKFVGNNNMADAAGTVNINISAVAKVEKYGSTTYVGNLDDAFKTENDGATITMLNDVELTKEESIKSYHSYTLDLNGHTISRPVVTPYTFSIESGTVTIKDSGTGGKIESSNNTIEVYGGTLSIESGTVSGFYGVQIHRGTVNISGGTISGSNTGLRVSGGENITLSGGIFSGGAAVEVNDDASVTLKDMLATGYAYHRNNLPVTKAEGWVDSNTWGEVSLDTKATLTGTVTVKKCNHTGEGVCEYTHATGTTTHQQTCLACGKKWDEENCSYTNGGCACGSTLAVTLPDNLDLTYTGTAQTPEVTVMVDGTAALAVNTDYSVAYDNNINAGNTAKVTVTGTAFNGTVEKTFAIKKATLTIKASDQTITYGQSITEGTGQVTATGLCAGDSLSSITLAASTRNVPGGTIELSAAQIKNSSSADMTANYTITYQPGTLTIIKAAAPAITWPAANGLTYGQKLSESTLSGGSTEYGSFAWKNPDTVPTAGTSGYSVTFTPSNSTEQNYEPIAIKTQDVNVTVAQAAPTVTVEVKMSDSAKGRVADLLVTVTGAQNGAAPAGSITLTSDGLNETLTLQNGKTTHKWENLSDKEYTVTAAYSGDTNYKAANSKLTFDAAKKNQESFAISPVEAKTYGDPAFDLASTGGNGSGAVSFTSSDPSVVSINDKTATIRKAGTVTITARKAADNNYNEAVAAISLTIGKRPITLTADSFTVVKGAAMPTLTYQTAGLVNSDTFTTDPTMTTSVSDTNTLGEYAIVISGGILTNGDSYQITYVNGKLTVTDKIPVQLTMTANPTSLSGKGTVTLTISGLPSGGEATVSCSDSSINVTGSGTSWKATLPNETATYTFTANYGGDAQYSSAVATCTVSVTKPEFPTTSQIKPAAPGHKVKKPSVPEVRSFRAKPGKKKLAFSWKKVPGAAGFQIQISTKKGFKGAKTISVSKSNKTYTKKGLKTKKKYYIRIRAYKTYLDKNKKTKRVYGKWIRISKKTR</sequence>
<gene>
    <name evidence="1" type="ORF">E5357_14955</name>
</gene>
<evidence type="ECO:0000313" key="1">
    <source>
        <dbReference type="EMBL" id="TGX96791.1"/>
    </source>
</evidence>
<dbReference type="Proteomes" id="UP000307720">
    <property type="component" value="Unassembled WGS sequence"/>
</dbReference>
<accession>A0AC61QXH3</accession>